<dbReference type="AlphaFoldDB" id="A0A4U5LZW3"/>
<dbReference type="EMBL" id="AZBU02000011">
    <property type="protein sequence ID" value="TKR61877.1"/>
    <property type="molecule type" value="Genomic_DNA"/>
</dbReference>
<gene>
    <name evidence="1" type="ORF">L596_028930</name>
</gene>
<keyword evidence="2" id="KW-1185">Reference proteome</keyword>
<name>A0A4U5LZW3_STECR</name>
<proteinExistence type="predicted"/>
<reference evidence="1 2" key="2">
    <citation type="journal article" date="2019" name="G3 (Bethesda)">
        <title>Hybrid Assembly of the Genome of the Entomopathogenic Nematode Steinernema carpocapsae Identifies the X-Chromosome.</title>
        <authorList>
            <person name="Serra L."/>
            <person name="Macchietto M."/>
            <person name="Macias-Munoz A."/>
            <person name="McGill C.J."/>
            <person name="Rodriguez I.M."/>
            <person name="Rodriguez B."/>
            <person name="Murad R."/>
            <person name="Mortazavi A."/>
        </authorList>
    </citation>
    <scope>NUCLEOTIDE SEQUENCE [LARGE SCALE GENOMIC DNA]</scope>
    <source>
        <strain evidence="1 2">ALL</strain>
    </source>
</reference>
<comment type="caution">
    <text evidence="1">The sequence shown here is derived from an EMBL/GenBank/DDBJ whole genome shotgun (WGS) entry which is preliminary data.</text>
</comment>
<evidence type="ECO:0000313" key="1">
    <source>
        <dbReference type="EMBL" id="TKR61877.1"/>
    </source>
</evidence>
<sequence length="139" mass="15936">MKTQVFDCRKCSPDKDIFLCGVCVHKNHQGETHDIHHVKFLNEDQRNEAVKYLPSTVRCRNLYREQKGVLLQTIEKKSGELECLVANIRCDIANNKMMTDQKVARSANKLNEVGARILSIRDHLVKCIEGIERINSTSI</sequence>
<protein>
    <submittedName>
        <fullName evidence="1">Uncharacterized protein</fullName>
    </submittedName>
</protein>
<dbReference type="Proteomes" id="UP000298663">
    <property type="component" value="Unassembled WGS sequence"/>
</dbReference>
<accession>A0A4U5LZW3</accession>
<organism evidence="1 2">
    <name type="scientific">Steinernema carpocapsae</name>
    <name type="common">Entomopathogenic nematode</name>
    <dbReference type="NCBI Taxonomy" id="34508"/>
    <lineage>
        <taxon>Eukaryota</taxon>
        <taxon>Metazoa</taxon>
        <taxon>Ecdysozoa</taxon>
        <taxon>Nematoda</taxon>
        <taxon>Chromadorea</taxon>
        <taxon>Rhabditida</taxon>
        <taxon>Tylenchina</taxon>
        <taxon>Panagrolaimomorpha</taxon>
        <taxon>Strongyloidoidea</taxon>
        <taxon>Steinernematidae</taxon>
        <taxon>Steinernema</taxon>
    </lineage>
</organism>
<reference evidence="1 2" key="1">
    <citation type="journal article" date="2015" name="Genome Biol.">
        <title>Comparative genomics of Steinernema reveals deeply conserved gene regulatory networks.</title>
        <authorList>
            <person name="Dillman A.R."/>
            <person name="Macchietto M."/>
            <person name="Porter C.F."/>
            <person name="Rogers A."/>
            <person name="Williams B."/>
            <person name="Antoshechkin I."/>
            <person name="Lee M.M."/>
            <person name="Goodwin Z."/>
            <person name="Lu X."/>
            <person name="Lewis E.E."/>
            <person name="Goodrich-Blair H."/>
            <person name="Stock S.P."/>
            <person name="Adams B.J."/>
            <person name="Sternberg P.W."/>
            <person name="Mortazavi A."/>
        </authorList>
    </citation>
    <scope>NUCLEOTIDE SEQUENCE [LARGE SCALE GENOMIC DNA]</scope>
    <source>
        <strain evidence="1 2">ALL</strain>
    </source>
</reference>
<evidence type="ECO:0000313" key="2">
    <source>
        <dbReference type="Proteomes" id="UP000298663"/>
    </source>
</evidence>